<evidence type="ECO:0000313" key="2">
    <source>
        <dbReference type="Proteomes" id="UP000184159"/>
    </source>
</evidence>
<accession>A0A1M4XU69</accession>
<dbReference type="Proteomes" id="UP000184159">
    <property type="component" value="Unassembled WGS sequence"/>
</dbReference>
<dbReference type="AlphaFoldDB" id="A0A1M4XU69"/>
<evidence type="ECO:0000313" key="1">
    <source>
        <dbReference type="EMBL" id="SHE96813.1"/>
    </source>
</evidence>
<sequence length="63" mass="7423">MNISYSRNVVNNIYGDDSDHFKVRVYIKLGNAKYQINNDKLPTEIIDGSYQITVFHFYCLVKF</sequence>
<gene>
    <name evidence="1" type="ORF">SAMN02745781_01168</name>
</gene>
<protein>
    <submittedName>
        <fullName evidence="1">Uncharacterized protein</fullName>
    </submittedName>
</protein>
<reference evidence="2" key="1">
    <citation type="submission" date="2016-11" db="EMBL/GenBank/DDBJ databases">
        <authorList>
            <person name="Varghese N."/>
            <person name="Submissions S."/>
        </authorList>
    </citation>
    <scope>NUCLEOTIDE SEQUENCE [LARGE SCALE GENOMIC DNA]</scope>
    <source>
        <strain evidence="2">DSM 21264</strain>
    </source>
</reference>
<proteinExistence type="predicted"/>
<keyword evidence="2" id="KW-1185">Reference proteome</keyword>
<name>A0A1M4XU69_VIBGA</name>
<organism evidence="1 2">
    <name type="scientific">Vibrio gazogenes DSM 21264 = NBRC 103151</name>
    <dbReference type="NCBI Taxonomy" id="1123492"/>
    <lineage>
        <taxon>Bacteria</taxon>
        <taxon>Pseudomonadati</taxon>
        <taxon>Pseudomonadota</taxon>
        <taxon>Gammaproteobacteria</taxon>
        <taxon>Vibrionales</taxon>
        <taxon>Vibrionaceae</taxon>
        <taxon>Vibrio</taxon>
    </lineage>
</organism>
<dbReference type="EMBL" id="FQUH01000004">
    <property type="protein sequence ID" value="SHE96813.1"/>
    <property type="molecule type" value="Genomic_DNA"/>
</dbReference>